<keyword evidence="3" id="KW-1185">Reference proteome</keyword>
<feature type="region of interest" description="Disordered" evidence="1">
    <location>
        <begin position="110"/>
        <end position="142"/>
    </location>
</feature>
<dbReference type="AlphaFoldDB" id="A0A7G2CPG0"/>
<dbReference type="EMBL" id="LR877166">
    <property type="protein sequence ID" value="CAD2221670.1"/>
    <property type="molecule type" value="Genomic_DNA"/>
</dbReference>
<accession>A0A7G2CPG0</accession>
<organism evidence="2 3">
    <name type="scientific">Angomonas deanei</name>
    <dbReference type="NCBI Taxonomy" id="59799"/>
    <lineage>
        <taxon>Eukaryota</taxon>
        <taxon>Discoba</taxon>
        <taxon>Euglenozoa</taxon>
        <taxon>Kinetoplastea</taxon>
        <taxon>Metakinetoplastina</taxon>
        <taxon>Trypanosomatida</taxon>
        <taxon>Trypanosomatidae</taxon>
        <taxon>Strigomonadinae</taxon>
        <taxon>Angomonas</taxon>
    </lineage>
</organism>
<evidence type="ECO:0000256" key="1">
    <source>
        <dbReference type="SAM" id="MobiDB-lite"/>
    </source>
</evidence>
<gene>
    <name evidence="2" type="ORF">ADEAN_000920200</name>
</gene>
<evidence type="ECO:0000313" key="3">
    <source>
        <dbReference type="Proteomes" id="UP000515908"/>
    </source>
</evidence>
<proteinExistence type="predicted"/>
<reference evidence="2 3" key="1">
    <citation type="submission" date="2020-08" db="EMBL/GenBank/DDBJ databases">
        <authorList>
            <person name="Newling K."/>
            <person name="Davey J."/>
            <person name="Forrester S."/>
        </authorList>
    </citation>
    <scope>NUCLEOTIDE SEQUENCE [LARGE SCALE GENOMIC DNA]</scope>
    <source>
        <strain evidence="3">Crithidia deanei Carvalho (ATCC PRA-265)</strain>
    </source>
</reference>
<evidence type="ECO:0000313" key="2">
    <source>
        <dbReference type="EMBL" id="CAD2221670.1"/>
    </source>
</evidence>
<name>A0A7G2CPG0_9TRYP</name>
<protein>
    <submittedName>
        <fullName evidence="2">Uncharacterized protein</fullName>
    </submittedName>
</protein>
<feature type="compositionally biased region" description="Low complexity" evidence="1">
    <location>
        <begin position="113"/>
        <end position="127"/>
    </location>
</feature>
<sequence length="166" mass="18641">MSHPTKYTPHSEVTRSHYEKLLYDVRQCVPSTTDYEEVEELAEEVLRLVCSRGQGSQNNTISKEDILVVKQRLERIFGTPVSPEMENNFLNYRHLITDYVVTADTAEEDGSGDVDVAVGGGPSSSEGSSEEDEVNFLAGNKMSKKKQLKKDKNLEQYAFEAIPSMM</sequence>
<dbReference type="VEuPathDB" id="TriTrypDB:ADEAN_000920200"/>
<dbReference type="Proteomes" id="UP000515908">
    <property type="component" value="Chromosome 22"/>
</dbReference>